<keyword evidence="3" id="KW-1185">Reference proteome</keyword>
<gene>
    <name evidence="2" type="ORF">ES288_D13G101500v1</name>
</gene>
<reference evidence="2 3" key="1">
    <citation type="submission" date="2019-06" db="EMBL/GenBank/DDBJ databases">
        <title>WGS assembly of Gossypium darwinii.</title>
        <authorList>
            <person name="Chen Z.J."/>
            <person name="Sreedasyam A."/>
            <person name="Ando A."/>
            <person name="Song Q."/>
            <person name="De L."/>
            <person name="Hulse-Kemp A."/>
            <person name="Ding M."/>
            <person name="Ye W."/>
            <person name="Kirkbride R."/>
            <person name="Jenkins J."/>
            <person name="Plott C."/>
            <person name="Lovell J."/>
            <person name="Lin Y.-M."/>
            <person name="Vaughn R."/>
            <person name="Liu B."/>
            <person name="Li W."/>
            <person name="Simpson S."/>
            <person name="Scheffler B."/>
            <person name="Saski C."/>
            <person name="Grover C."/>
            <person name="Hu G."/>
            <person name="Conover J."/>
            <person name="Carlson J."/>
            <person name="Shu S."/>
            <person name="Boston L."/>
            <person name="Williams M."/>
            <person name="Peterson D."/>
            <person name="Mcgee K."/>
            <person name="Jones D."/>
            <person name="Wendel J."/>
            <person name="Stelly D."/>
            <person name="Grimwood J."/>
            <person name="Schmutz J."/>
        </authorList>
    </citation>
    <scope>NUCLEOTIDE SEQUENCE [LARGE SCALE GENOMIC DNA]</scope>
    <source>
        <strain evidence="2">1808015.09</strain>
    </source>
</reference>
<feature type="compositionally biased region" description="Basic residues" evidence="1">
    <location>
        <begin position="49"/>
        <end position="65"/>
    </location>
</feature>
<sequence length="76" mass="8575">LGLTPRVNHGRKGSKEKNCHFDILSSIPLVPRALCSRSDHIDIPSTQHRSSKGSRRLTKSRKPRSFQKMDSYSKSA</sequence>
<feature type="region of interest" description="Disordered" evidence="1">
    <location>
        <begin position="40"/>
        <end position="76"/>
    </location>
</feature>
<accession>A0A5D1ZW99</accession>
<dbReference type="EMBL" id="CM017713">
    <property type="protein sequence ID" value="TYG36914.1"/>
    <property type="molecule type" value="Genomic_DNA"/>
</dbReference>
<evidence type="ECO:0000313" key="2">
    <source>
        <dbReference type="EMBL" id="TYG36914.1"/>
    </source>
</evidence>
<evidence type="ECO:0000313" key="3">
    <source>
        <dbReference type="Proteomes" id="UP000323506"/>
    </source>
</evidence>
<evidence type="ECO:0000256" key="1">
    <source>
        <dbReference type="SAM" id="MobiDB-lite"/>
    </source>
</evidence>
<dbReference type="AlphaFoldDB" id="A0A5D1ZW99"/>
<dbReference type="Proteomes" id="UP000323506">
    <property type="component" value="Chromosome D13"/>
</dbReference>
<feature type="non-terminal residue" evidence="2">
    <location>
        <position position="1"/>
    </location>
</feature>
<proteinExistence type="predicted"/>
<organism evidence="2 3">
    <name type="scientific">Gossypium darwinii</name>
    <name type="common">Darwin's cotton</name>
    <name type="synonym">Gossypium barbadense var. darwinii</name>
    <dbReference type="NCBI Taxonomy" id="34276"/>
    <lineage>
        <taxon>Eukaryota</taxon>
        <taxon>Viridiplantae</taxon>
        <taxon>Streptophyta</taxon>
        <taxon>Embryophyta</taxon>
        <taxon>Tracheophyta</taxon>
        <taxon>Spermatophyta</taxon>
        <taxon>Magnoliopsida</taxon>
        <taxon>eudicotyledons</taxon>
        <taxon>Gunneridae</taxon>
        <taxon>Pentapetalae</taxon>
        <taxon>rosids</taxon>
        <taxon>malvids</taxon>
        <taxon>Malvales</taxon>
        <taxon>Malvaceae</taxon>
        <taxon>Malvoideae</taxon>
        <taxon>Gossypium</taxon>
    </lineage>
</organism>
<protein>
    <submittedName>
        <fullName evidence="2">Uncharacterized protein</fullName>
    </submittedName>
</protein>
<name>A0A5D1ZW99_GOSDA</name>